<organism evidence="2 3">
    <name type="scientific">Marasmius oreades</name>
    <name type="common">fairy-ring Marasmius</name>
    <dbReference type="NCBI Taxonomy" id="181124"/>
    <lineage>
        <taxon>Eukaryota</taxon>
        <taxon>Fungi</taxon>
        <taxon>Dikarya</taxon>
        <taxon>Basidiomycota</taxon>
        <taxon>Agaricomycotina</taxon>
        <taxon>Agaricomycetes</taxon>
        <taxon>Agaricomycetidae</taxon>
        <taxon>Agaricales</taxon>
        <taxon>Marasmiineae</taxon>
        <taxon>Marasmiaceae</taxon>
        <taxon>Marasmius</taxon>
    </lineage>
</organism>
<dbReference type="EMBL" id="CM032188">
    <property type="protein sequence ID" value="KAG7088804.1"/>
    <property type="molecule type" value="Genomic_DNA"/>
</dbReference>
<feature type="region of interest" description="Disordered" evidence="1">
    <location>
        <begin position="212"/>
        <end position="236"/>
    </location>
</feature>
<protein>
    <submittedName>
        <fullName evidence="2">Uncharacterized protein</fullName>
    </submittedName>
</protein>
<accession>A0A9P7UR48</accession>
<dbReference type="RefSeq" id="XP_043005275.1">
    <property type="nucleotide sequence ID" value="XM_043157907.1"/>
</dbReference>
<evidence type="ECO:0000313" key="2">
    <source>
        <dbReference type="EMBL" id="KAG7088804.1"/>
    </source>
</evidence>
<evidence type="ECO:0000313" key="3">
    <source>
        <dbReference type="Proteomes" id="UP001049176"/>
    </source>
</evidence>
<feature type="compositionally biased region" description="Polar residues" evidence="1">
    <location>
        <begin position="268"/>
        <end position="279"/>
    </location>
</feature>
<dbReference type="GeneID" id="66081840"/>
<dbReference type="AlphaFoldDB" id="A0A9P7UR48"/>
<feature type="region of interest" description="Disordered" evidence="1">
    <location>
        <begin position="1"/>
        <end position="47"/>
    </location>
</feature>
<comment type="caution">
    <text evidence="2">The sequence shown here is derived from an EMBL/GenBank/DDBJ whole genome shotgun (WGS) entry which is preliminary data.</text>
</comment>
<dbReference type="KEGG" id="more:E1B28_012765"/>
<reference evidence="2" key="1">
    <citation type="journal article" date="2021" name="Genome Biol. Evol.">
        <title>The assembled and annotated genome of the fairy-ring fungus Marasmius oreades.</title>
        <authorList>
            <person name="Hiltunen M."/>
            <person name="Ament-Velasquez S.L."/>
            <person name="Johannesson H."/>
        </authorList>
    </citation>
    <scope>NUCLEOTIDE SEQUENCE</scope>
    <source>
        <strain evidence="2">03SP1</strain>
    </source>
</reference>
<dbReference type="Proteomes" id="UP001049176">
    <property type="component" value="Chromosome 8"/>
</dbReference>
<feature type="region of interest" description="Disordered" evidence="1">
    <location>
        <begin position="264"/>
        <end position="291"/>
    </location>
</feature>
<gene>
    <name evidence="2" type="ORF">E1B28_012765</name>
</gene>
<proteinExistence type="predicted"/>
<sequence>MQPISCMDPVTKRKNASSSVGHRSKRAKIVHEVSSDENQSSNAQAPYQALTSDSLTAHDRERSLTAWNYIPAIPIPFLCIVVLRDPNTGTSTFPSVDETSFGNYVFPAHCTIPSPKGGDFLSVAQEIFHQLPMFPQRPPVAKMSILKASSSLHLNRTNLISRYHSSMSRYYLMMIKSFAPSFCRSLYVLPPPTSDTINIIVAYHPGMDLELFEPPPLEKPTSKSDKQDDGEDSDAARVEELYHSLRAALGIKLLNSSQGVVATRKLTTHGSSEDNQNDGSEYGTHDPEASS</sequence>
<name>A0A9P7UR48_9AGAR</name>
<evidence type="ECO:0000256" key="1">
    <source>
        <dbReference type="SAM" id="MobiDB-lite"/>
    </source>
</evidence>
<feature type="compositionally biased region" description="Polar residues" evidence="1">
    <location>
        <begin position="36"/>
        <end position="47"/>
    </location>
</feature>
<keyword evidence="3" id="KW-1185">Reference proteome</keyword>